<dbReference type="Proteomes" id="UP000002431">
    <property type="component" value="Chromosome"/>
</dbReference>
<sequence>MSDHDHRYGDQPLGKSVEEVEEESGNRVNSPVPGEQIRDDALGAGVVVPPVLSGPSGGAMIPAVMDGERLTERADDGSGPDDGTAPNHRDSSEGTV</sequence>
<dbReference type="KEGG" id="dge:Dgeo_1393"/>
<feature type="compositionally biased region" description="Low complexity" evidence="1">
    <location>
        <begin position="42"/>
        <end position="54"/>
    </location>
</feature>
<dbReference type="HOGENOM" id="CLU_2355085_0_0_0"/>
<proteinExistence type="predicted"/>
<evidence type="ECO:0000256" key="1">
    <source>
        <dbReference type="SAM" id="MobiDB-lite"/>
    </source>
</evidence>
<name>Q1IYJ6_DEIGD</name>
<evidence type="ECO:0000313" key="2">
    <source>
        <dbReference type="EMBL" id="ABF45688.1"/>
    </source>
</evidence>
<dbReference type="AlphaFoldDB" id="Q1IYJ6"/>
<organism evidence="2 3">
    <name type="scientific">Deinococcus geothermalis (strain DSM 11300 / CIP 105573 / AG-3a)</name>
    <dbReference type="NCBI Taxonomy" id="319795"/>
    <lineage>
        <taxon>Bacteria</taxon>
        <taxon>Thermotogati</taxon>
        <taxon>Deinococcota</taxon>
        <taxon>Deinococci</taxon>
        <taxon>Deinococcales</taxon>
        <taxon>Deinococcaceae</taxon>
        <taxon>Deinococcus</taxon>
    </lineage>
</organism>
<dbReference type="EMBL" id="CP000359">
    <property type="protein sequence ID" value="ABF45688.1"/>
    <property type="molecule type" value="Genomic_DNA"/>
</dbReference>
<keyword evidence="3" id="KW-1185">Reference proteome</keyword>
<gene>
    <name evidence="2" type="ordered locus">Dgeo_1393</name>
</gene>
<dbReference type="RefSeq" id="WP_011530524.1">
    <property type="nucleotide sequence ID" value="NC_008025.1"/>
</dbReference>
<dbReference type="STRING" id="319795.Dgeo_1393"/>
<feature type="compositionally biased region" description="Basic and acidic residues" evidence="1">
    <location>
        <begin position="87"/>
        <end position="96"/>
    </location>
</feature>
<feature type="compositionally biased region" description="Basic and acidic residues" evidence="1">
    <location>
        <begin position="66"/>
        <end position="76"/>
    </location>
</feature>
<feature type="region of interest" description="Disordered" evidence="1">
    <location>
        <begin position="1"/>
        <end position="96"/>
    </location>
</feature>
<reference evidence="2" key="1">
    <citation type="submission" date="2006-04" db="EMBL/GenBank/DDBJ databases">
        <title>Complete sequence of chromosome of Deinococcus geothermalis DSM 11300.</title>
        <authorList>
            <consortium name="US DOE Joint Genome Institute"/>
            <person name="Copeland A."/>
            <person name="Lucas S."/>
            <person name="Lapidus A."/>
            <person name="Barry K."/>
            <person name="Detter J.C."/>
            <person name="Glavina del Rio T."/>
            <person name="Hammon N."/>
            <person name="Israni S."/>
            <person name="Dalin E."/>
            <person name="Tice H."/>
            <person name="Pitluck S."/>
            <person name="Brettin T."/>
            <person name="Bruce D."/>
            <person name="Han C."/>
            <person name="Tapia R."/>
            <person name="Saunders E."/>
            <person name="Gilna P."/>
            <person name="Schmutz J."/>
            <person name="Larimer F."/>
            <person name="Land M."/>
            <person name="Hauser L."/>
            <person name="Kyrpides N."/>
            <person name="Kim E."/>
            <person name="Daly M.J."/>
            <person name="Fredrickson J.K."/>
            <person name="Makarova K.S."/>
            <person name="Gaidamakova E.K."/>
            <person name="Zhai M."/>
            <person name="Richardson P."/>
        </authorList>
    </citation>
    <scope>NUCLEOTIDE SEQUENCE</scope>
    <source>
        <strain evidence="2">DSM 11300</strain>
    </source>
</reference>
<protein>
    <submittedName>
        <fullName evidence="2">Uncharacterized protein</fullName>
    </submittedName>
</protein>
<accession>Q1IYJ6</accession>
<evidence type="ECO:0000313" key="3">
    <source>
        <dbReference type="Proteomes" id="UP000002431"/>
    </source>
</evidence>